<dbReference type="Proteomes" id="UP000461409">
    <property type="component" value="Unassembled WGS sequence"/>
</dbReference>
<evidence type="ECO:0000313" key="2">
    <source>
        <dbReference type="Proteomes" id="UP000461409"/>
    </source>
</evidence>
<gene>
    <name evidence="1" type="ORF">GRF63_01535</name>
</gene>
<dbReference type="EMBL" id="WUBR01000001">
    <property type="protein sequence ID" value="MWV26575.1"/>
    <property type="molecule type" value="Genomic_DNA"/>
</dbReference>
<dbReference type="AlphaFoldDB" id="A0A844XAL8"/>
<evidence type="ECO:0000313" key="1">
    <source>
        <dbReference type="EMBL" id="MWV26575.1"/>
    </source>
</evidence>
<name>A0A844XAL8_9SPHN</name>
<dbReference type="InterPro" id="IPR029069">
    <property type="entry name" value="HotDog_dom_sf"/>
</dbReference>
<dbReference type="RefSeq" id="WP_160484252.1">
    <property type="nucleotide sequence ID" value="NZ_WUBR01000001.1"/>
</dbReference>
<proteinExistence type="predicted"/>
<organism evidence="1 2">
    <name type="scientific">Aurantiacibacter rhizosphaerae</name>
    <dbReference type="NCBI Taxonomy" id="2691582"/>
    <lineage>
        <taxon>Bacteria</taxon>
        <taxon>Pseudomonadati</taxon>
        <taxon>Pseudomonadota</taxon>
        <taxon>Alphaproteobacteria</taxon>
        <taxon>Sphingomonadales</taxon>
        <taxon>Erythrobacteraceae</taxon>
        <taxon>Aurantiacibacter</taxon>
    </lineage>
</organism>
<dbReference type="Gene3D" id="3.10.129.10">
    <property type="entry name" value="Hotdog Thioesterase"/>
    <property type="match status" value="1"/>
</dbReference>
<keyword evidence="2" id="KW-1185">Reference proteome</keyword>
<reference evidence="1 2" key="2">
    <citation type="submission" date="2020-02" db="EMBL/GenBank/DDBJ databases">
        <title>Erythrobacter dongmakensis sp. nov., isolated from a tidal mudflat.</title>
        <authorList>
            <person name="Kim I.S."/>
        </authorList>
    </citation>
    <scope>NUCLEOTIDE SEQUENCE [LARGE SCALE GENOMIC DNA]</scope>
    <source>
        <strain evidence="1 2">GH3-10</strain>
    </source>
</reference>
<dbReference type="Pfam" id="PF13279">
    <property type="entry name" value="4HBT_2"/>
    <property type="match status" value="1"/>
</dbReference>
<comment type="caution">
    <text evidence="1">The sequence shown here is derived from an EMBL/GenBank/DDBJ whole genome shotgun (WGS) entry which is preliminary data.</text>
</comment>
<dbReference type="SUPFAM" id="SSF54637">
    <property type="entry name" value="Thioesterase/thiol ester dehydrase-isomerase"/>
    <property type="match status" value="1"/>
</dbReference>
<reference evidence="1 2" key="1">
    <citation type="submission" date="2019-12" db="EMBL/GenBank/DDBJ databases">
        <authorList>
            <person name="Lee S.D."/>
        </authorList>
    </citation>
    <scope>NUCLEOTIDE SEQUENCE [LARGE SCALE GENOMIC DNA]</scope>
    <source>
        <strain evidence="1 2">GH3-10</strain>
    </source>
</reference>
<sequence length="137" mass="15556">MSNRFETTFTALPQHIDENGHVNNTVWVRWMEELSVAHWQADALPDHVDAFAWVVTRHEIDYRGNVGEGAQVTGETIIKDGPRGARFDRHYEFRDADGKMLVRAKSTWAMVDRETARLMRVPPEVAAPFLPPEGEAG</sequence>
<dbReference type="CDD" id="cd00586">
    <property type="entry name" value="4HBT"/>
    <property type="match status" value="1"/>
</dbReference>
<accession>A0A844XAL8</accession>
<protein>
    <submittedName>
        <fullName evidence="1">Acyl-CoA thioesterase</fullName>
    </submittedName>
</protein>